<accession>A0ABY7HEK6</accession>
<feature type="chain" id="PRO_5045268613" evidence="2">
    <location>
        <begin position="22"/>
        <end position="188"/>
    </location>
</feature>
<keyword evidence="4" id="KW-1185">Reference proteome</keyword>
<proteinExistence type="predicted"/>
<gene>
    <name evidence="3" type="ORF">O0S08_15035</name>
</gene>
<name>A0ABY7HEK6_9BACT</name>
<protein>
    <submittedName>
        <fullName evidence="3">Uncharacterized protein</fullName>
    </submittedName>
</protein>
<organism evidence="3 4">
    <name type="scientific">Nannocystis punicea</name>
    <dbReference type="NCBI Taxonomy" id="2995304"/>
    <lineage>
        <taxon>Bacteria</taxon>
        <taxon>Pseudomonadati</taxon>
        <taxon>Myxococcota</taxon>
        <taxon>Polyangia</taxon>
        <taxon>Nannocystales</taxon>
        <taxon>Nannocystaceae</taxon>
        <taxon>Nannocystis</taxon>
    </lineage>
</organism>
<dbReference type="EMBL" id="CP114040">
    <property type="protein sequence ID" value="WAS97459.1"/>
    <property type="molecule type" value="Genomic_DNA"/>
</dbReference>
<evidence type="ECO:0000313" key="3">
    <source>
        <dbReference type="EMBL" id="WAS97459.1"/>
    </source>
</evidence>
<feature type="signal peptide" evidence="2">
    <location>
        <begin position="1"/>
        <end position="21"/>
    </location>
</feature>
<reference evidence="3" key="1">
    <citation type="submission" date="2022-11" db="EMBL/GenBank/DDBJ databases">
        <title>Minimal conservation of predation-associated metabolite biosynthetic gene clusters underscores biosynthetic potential of Myxococcota including descriptions for ten novel species: Archangium lansinium sp. nov., Myxococcus landrumus sp. nov., Nannocystis bai.</title>
        <authorList>
            <person name="Ahearne A."/>
            <person name="Stevens C."/>
            <person name="Dowd S."/>
        </authorList>
    </citation>
    <scope>NUCLEOTIDE SEQUENCE</scope>
    <source>
        <strain evidence="3">Fl3</strain>
    </source>
</reference>
<evidence type="ECO:0000256" key="1">
    <source>
        <dbReference type="SAM" id="MobiDB-lite"/>
    </source>
</evidence>
<keyword evidence="2" id="KW-0732">Signal</keyword>
<sequence length="188" mass="19286">MRHRLALALVLLACSPPPATVAPLVPAASVGPAGSAPPQPLPPAAASVGPAGSAPPQPLPPAAGCLPAHLHGRLLDRRGTWRLYASVSGDALLLEHDGPELLIDEPRVAAMRRRLDSPAILEPPVHAFGYGLCDVTVGPARGVCLGAAILPGSDPFTLADRLDRAMADHGARACYGVHVTVSDMALAW</sequence>
<evidence type="ECO:0000256" key="2">
    <source>
        <dbReference type="SAM" id="SignalP"/>
    </source>
</evidence>
<feature type="region of interest" description="Disordered" evidence="1">
    <location>
        <begin position="31"/>
        <end position="60"/>
    </location>
</feature>
<dbReference type="RefSeq" id="WP_269039831.1">
    <property type="nucleotide sequence ID" value="NZ_CP114040.1"/>
</dbReference>
<dbReference type="Proteomes" id="UP001164459">
    <property type="component" value="Chromosome"/>
</dbReference>
<evidence type="ECO:0000313" key="4">
    <source>
        <dbReference type="Proteomes" id="UP001164459"/>
    </source>
</evidence>